<reference evidence="1 2" key="1">
    <citation type="submission" date="2016-07" db="EMBL/GenBank/DDBJ databases">
        <title>Multiple horizontal gene transfer events from other fungi enriched the ability of initially mycotrophic Trichoderma (Ascomycota) to feed on dead plant biomass.</title>
        <authorList>
            <consortium name="DOE Joint Genome Institute"/>
            <person name="Aerts A."/>
            <person name="Atanasova L."/>
            <person name="Chenthamara K."/>
            <person name="Zhang J."/>
            <person name="Grujic M."/>
            <person name="Henrissat B."/>
            <person name="Kuo A."/>
            <person name="Salamov A."/>
            <person name="Lipzen A."/>
            <person name="Labutti K."/>
            <person name="Barry K."/>
            <person name="Miao Y."/>
            <person name="Rahimi M.J."/>
            <person name="Shen Q."/>
            <person name="Grigoriev I.V."/>
            <person name="Kubicek C.P."/>
            <person name="Druzhinina I.S."/>
        </authorList>
    </citation>
    <scope>NUCLEOTIDE SEQUENCE [LARGE SCALE GENOMIC DNA]</scope>
    <source>
        <strain evidence="1 2">ATCC 18648</strain>
    </source>
</reference>
<protein>
    <submittedName>
        <fullName evidence="1">Uncharacterized protein</fullName>
    </submittedName>
</protein>
<accession>A0A2T4CBY1</accession>
<organism evidence="1 2">
    <name type="scientific">Trichoderma longibrachiatum ATCC 18648</name>
    <dbReference type="NCBI Taxonomy" id="983965"/>
    <lineage>
        <taxon>Eukaryota</taxon>
        <taxon>Fungi</taxon>
        <taxon>Dikarya</taxon>
        <taxon>Ascomycota</taxon>
        <taxon>Pezizomycotina</taxon>
        <taxon>Sordariomycetes</taxon>
        <taxon>Hypocreomycetidae</taxon>
        <taxon>Hypocreales</taxon>
        <taxon>Hypocreaceae</taxon>
        <taxon>Trichoderma</taxon>
    </lineage>
</organism>
<gene>
    <name evidence="1" type="ORF">M440DRAFT_1159435</name>
</gene>
<dbReference type="AlphaFoldDB" id="A0A2T4CBY1"/>
<sequence>MTPVRRSYLSLVVVVITSAIRRHVRVFSLRKASIARNSFGIAPTRLCRNFSFTRCGSSCCFVTAGTTKLILLSPFSQFIQMTISELVSDDVDSTGQPGSSPDLSILPRHKPLTFNLTSSFGLAVTDRLSFWPVM</sequence>
<keyword evidence="2" id="KW-1185">Reference proteome</keyword>
<evidence type="ECO:0000313" key="2">
    <source>
        <dbReference type="Proteomes" id="UP000240760"/>
    </source>
</evidence>
<dbReference type="Proteomes" id="UP000240760">
    <property type="component" value="Unassembled WGS sequence"/>
</dbReference>
<name>A0A2T4CBY1_TRILO</name>
<proteinExistence type="predicted"/>
<evidence type="ECO:0000313" key="1">
    <source>
        <dbReference type="EMBL" id="PTB79060.1"/>
    </source>
</evidence>
<dbReference type="EMBL" id="KZ679128">
    <property type="protein sequence ID" value="PTB79060.1"/>
    <property type="molecule type" value="Genomic_DNA"/>
</dbReference>